<dbReference type="Pfam" id="PF13420">
    <property type="entry name" value="Acetyltransf_4"/>
    <property type="match status" value="1"/>
</dbReference>
<gene>
    <name evidence="2" type="primary">pseH</name>
    <name evidence="2" type="ORF">ACFOY7_12645</name>
</gene>
<sequence length="169" mass="19945">MELRELTEPYLPLVLNWRNADHVRLFMYNEELISWEEHQAWFERISNDPSRRVFLYVANQKPLGLVQISQINPQHKRCYWGFYIGEKEAPKGSGTMMGELAIEKMFLELNMNKICAEVIETNTVSLNFHHKLGFKQEGLFHQHMRKGNDYLNVIPMGLFRDKWTKGGNS</sequence>
<dbReference type="PROSITE" id="PS51186">
    <property type="entry name" value="GNAT"/>
    <property type="match status" value="1"/>
</dbReference>
<accession>A0ABV8WXZ4</accession>
<reference evidence="3" key="1">
    <citation type="journal article" date="2019" name="Int. J. Syst. Evol. Microbiol.">
        <title>The Global Catalogue of Microorganisms (GCM) 10K type strain sequencing project: providing services to taxonomists for standard genome sequencing and annotation.</title>
        <authorList>
            <consortium name="The Broad Institute Genomics Platform"/>
            <consortium name="The Broad Institute Genome Sequencing Center for Infectious Disease"/>
            <person name="Wu L."/>
            <person name="Ma J."/>
        </authorList>
    </citation>
    <scope>NUCLEOTIDE SEQUENCE [LARGE SCALE GENOMIC DNA]</scope>
    <source>
        <strain evidence="3">CCUG 37865</strain>
    </source>
</reference>
<dbReference type="EC" id="2.3.1.202" evidence="2"/>
<dbReference type="EMBL" id="JBHSDT010000008">
    <property type="protein sequence ID" value="MFC4403918.1"/>
    <property type="molecule type" value="Genomic_DNA"/>
</dbReference>
<dbReference type="InterPro" id="IPR016181">
    <property type="entry name" value="Acyl_CoA_acyltransferase"/>
</dbReference>
<dbReference type="PANTHER" id="PTHR43415">
    <property type="entry name" value="SPERMIDINE N(1)-ACETYLTRANSFERASE"/>
    <property type="match status" value="1"/>
</dbReference>
<keyword evidence="3" id="KW-1185">Reference proteome</keyword>
<protein>
    <submittedName>
        <fullName evidence="2">UDP-4-amino-4, 6-dideoxy-N-acetyl-beta-L-altrosamine N-acetyltransferase</fullName>
        <ecNumber evidence="2">2.3.1.202</ecNumber>
    </submittedName>
</protein>
<dbReference type="GO" id="GO:0016746">
    <property type="term" value="F:acyltransferase activity"/>
    <property type="evidence" value="ECO:0007669"/>
    <property type="project" value="UniProtKB-KW"/>
</dbReference>
<dbReference type="InterPro" id="IPR020036">
    <property type="entry name" value="PseH"/>
</dbReference>
<comment type="caution">
    <text evidence="2">The sequence shown here is derived from an EMBL/GenBank/DDBJ whole genome shotgun (WGS) entry which is preliminary data.</text>
</comment>
<keyword evidence="2" id="KW-0808">Transferase</keyword>
<proteinExistence type="predicted"/>
<dbReference type="PANTHER" id="PTHR43415:SF3">
    <property type="entry name" value="GNAT-FAMILY ACETYLTRANSFERASE"/>
    <property type="match status" value="1"/>
</dbReference>
<evidence type="ECO:0000313" key="3">
    <source>
        <dbReference type="Proteomes" id="UP001595882"/>
    </source>
</evidence>
<dbReference type="InterPro" id="IPR000182">
    <property type="entry name" value="GNAT_dom"/>
</dbReference>
<dbReference type="Proteomes" id="UP001595882">
    <property type="component" value="Unassembled WGS sequence"/>
</dbReference>
<dbReference type="SUPFAM" id="SSF55729">
    <property type="entry name" value="Acyl-CoA N-acyltransferases (Nat)"/>
    <property type="match status" value="1"/>
</dbReference>
<dbReference type="NCBIfam" id="TIGR03585">
    <property type="entry name" value="PseH"/>
    <property type="match status" value="1"/>
</dbReference>
<keyword evidence="2" id="KW-0012">Acyltransferase</keyword>
<evidence type="ECO:0000259" key="1">
    <source>
        <dbReference type="PROSITE" id="PS51186"/>
    </source>
</evidence>
<dbReference type="RefSeq" id="WP_390252455.1">
    <property type="nucleotide sequence ID" value="NZ_JBHSDT010000008.1"/>
</dbReference>
<organism evidence="2 3">
    <name type="scientific">Gracilibacillus xinjiangensis</name>
    <dbReference type="NCBI Taxonomy" id="1193282"/>
    <lineage>
        <taxon>Bacteria</taxon>
        <taxon>Bacillati</taxon>
        <taxon>Bacillota</taxon>
        <taxon>Bacilli</taxon>
        <taxon>Bacillales</taxon>
        <taxon>Bacillaceae</taxon>
        <taxon>Gracilibacillus</taxon>
    </lineage>
</organism>
<dbReference type="Gene3D" id="3.40.630.30">
    <property type="match status" value="1"/>
</dbReference>
<feature type="domain" description="N-acetyltransferase" evidence="1">
    <location>
        <begin position="1"/>
        <end position="161"/>
    </location>
</feature>
<evidence type="ECO:0000313" key="2">
    <source>
        <dbReference type="EMBL" id="MFC4403918.1"/>
    </source>
</evidence>
<name>A0ABV8WXZ4_9BACI</name>